<organism evidence="1 2">
    <name type="scientific">Streptomyces achmelvichensis</name>
    <dbReference type="NCBI Taxonomy" id="3134111"/>
    <lineage>
        <taxon>Bacteria</taxon>
        <taxon>Bacillati</taxon>
        <taxon>Actinomycetota</taxon>
        <taxon>Actinomycetes</taxon>
        <taxon>Kitasatosporales</taxon>
        <taxon>Streptomycetaceae</taxon>
        <taxon>Streptomyces</taxon>
    </lineage>
</organism>
<name>A0ACC6Q461_9ACTN</name>
<reference evidence="1" key="1">
    <citation type="submission" date="2024-03" db="EMBL/GenBank/DDBJ databases">
        <title>Novel Streptomyces species of biotechnological and ecological value are a feature of Machair soil.</title>
        <authorList>
            <person name="Prole J.R."/>
            <person name="Goodfellow M."/>
            <person name="Allenby N."/>
            <person name="Ward A.C."/>
        </authorList>
    </citation>
    <scope>NUCLEOTIDE SEQUENCE</scope>
    <source>
        <strain evidence="1">MS2.AVA.5</strain>
    </source>
</reference>
<keyword evidence="1" id="KW-0378">Hydrolase</keyword>
<sequence>MNTTLPTTPRSRLRLRTRALHVTTAVLATGALIGAAPAPASAPGADTVPAITRPTPVVTWAASTDLVSPTALQERTYRLIVRTSVGGEGLRVRLSNTFGTLPVTFGRAYAGLRATGAALVPGSNRQLSFGGSPTVTLAPGASVYSDPLRGTLRPQADLAVSLYVQQASGPATGHKMALQTSWIAPSGDHAADEAATAYTDRATSWFYLDAAVVNARRGTGAVATLGDSITDGASSTADTNRRWPDFLARRLAVDPRTRIKGVANEGISGNKVLSDGSGQSALKRLDRDVLSQRGLHTVFLLEGVNDLKATPAPTAAALIAGYRQLIDRSHAAGICVVGSTVMPYEGWREWSPGGEALRQEVNAFVRESGAFDEVVDFDAAVRDPARPSRILPAYDSGDHLHPGDAGMPVMADAVDPEQLRCSRR</sequence>
<dbReference type="EMBL" id="JBBKAJ010000022">
    <property type="protein sequence ID" value="MEJ8638525.1"/>
    <property type="molecule type" value="Genomic_DNA"/>
</dbReference>
<protein>
    <submittedName>
        <fullName evidence="1">SGNH/GDSL hydrolase family protein</fullName>
    </submittedName>
</protein>
<dbReference type="Proteomes" id="UP001377168">
    <property type="component" value="Unassembled WGS sequence"/>
</dbReference>
<comment type="caution">
    <text evidence="1">The sequence shown here is derived from an EMBL/GenBank/DDBJ whole genome shotgun (WGS) entry which is preliminary data.</text>
</comment>
<accession>A0ACC6Q461</accession>
<evidence type="ECO:0000313" key="2">
    <source>
        <dbReference type="Proteomes" id="UP001377168"/>
    </source>
</evidence>
<gene>
    <name evidence="1" type="ORF">WKI67_34735</name>
</gene>
<evidence type="ECO:0000313" key="1">
    <source>
        <dbReference type="EMBL" id="MEJ8638525.1"/>
    </source>
</evidence>
<proteinExistence type="predicted"/>
<keyword evidence="2" id="KW-1185">Reference proteome</keyword>